<sequence length="81" mass="8783">MISFIDLVISNKSFKSEVSFSLTVFSKLAVSFIKCARLFSDCSVSGLLTFSSTSCMMRLQVLIISSVTLGFTSCMTSSCIV</sequence>
<proteinExistence type="predicted"/>
<evidence type="ECO:0000313" key="2">
    <source>
        <dbReference type="Proteomes" id="UP001233172"/>
    </source>
</evidence>
<organism evidence="1 2">
    <name type="scientific">Biomphalaria pfeifferi</name>
    <name type="common">Bloodfluke planorb</name>
    <name type="synonym">Freshwater snail</name>
    <dbReference type="NCBI Taxonomy" id="112525"/>
    <lineage>
        <taxon>Eukaryota</taxon>
        <taxon>Metazoa</taxon>
        <taxon>Spiralia</taxon>
        <taxon>Lophotrochozoa</taxon>
        <taxon>Mollusca</taxon>
        <taxon>Gastropoda</taxon>
        <taxon>Heterobranchia</taxon>
        <taxon>Euthyneura</taxon>
        <taxon>Panpulmonata</taxon>
        <taxon>Hygrophila</taxon>
        <taxon>Lymnaeoidea</taxon>
        <taxon>Planorbidae</taxon>
        <taxon>Biomphalaria</taxon>
    </lineage>
</organism>
<dbReference type="Proteomes" id="UP001233172">
    <property type="component" value="Unassembled WGS sequence"/>
</dbReference>
<dbReference type="EMBL" id="JASAOG010000030">
    <property type="protein sequence ID" value="KAK0061444.1"/>
    <property type="molecule type" value="Genomic_DNA"/>
</dbReference>
<evidence type="ECO:0000313" key="1">
    <source>
        <dbReference type="EMBL" id="KAK0061444.1"/>
    </source>
</evidence>
<protein>
    <submittedName>
        <fullName evidence="1">GTPase IMAP family member 7</fullName>
    </submittedName>
</protein>
<gene>
    <name evidence="1" type="ORF">Bpfe_009250</name>
</gene>
<accession>A0AAD8FFN3</accession>
<reference evidence="1" key="2">
    <citation type="submission" date="2023-04" db="EMBL/GenBank/DDBJ databases">
        <authorList>
            <person name="Bu L."/>
            <person name="Lu L."/>
            <person name="Laidemitt M.R."/>
            <person name="Zhang S.M."/>
            <person name="Mutuku M."/>
            <person name="Mkoji G."/>
            <person name="Steinauer M."/>
            <person name="Loker E.S."/>
        </authorList>
    </citation>
    <scope>NUCLEOTIDE SEQUENCE</scope>
    <source>
        <strain evidence="1">KasaAsao</strain>
        <tissue evidence="1">Whole Snail</tissue>
    </source>
</reference>
<keyword evidence="2" id="KW-1185">Reference proteome</keyword>
<reference evidence="1" key="1">
    <citation type="journal article" date="2023" name="PLoS Negl. Trop. Dis.">
        <title>A genome sequence for Biomphalaria pfeifferi, the major vector snail for the human-infecting parasite Schistosoma mansoni.</title>
        <authorList>
            <person name="Bu L."/>
            <person name="Lu L."/>
            <person name="Laidemitt M.R."/>
            <person name="Zhang S.M."/>
            <person name="Mutuku M."/>
            <person name="Mkoji G."/>
            <person name="Steinauer M."/>
            <person name="Loker E.S."/>
        </authorList>
    </citation>
    <scope>NUCLEOTIDE SEQUENCE</scope>
    <source>
        <strain evidence="1">KasaAsao</strain>
    </source>
</reference>
<comment type="caution">
    <text evidence="1">The sequence shown here is derived from an EMBL/GenBank/DDBJ whole genome shotgun (WGS) entry which is preliminary data.</text>
</comment>
<dbReference type="AlphaFoldDB" id="A0AAD8FFN3"/>
<name>A0AAD8FFN3_BIOPF</name>